<dbReference type="InterPro" id="IPR058240">
    <property type="entry name" value="rSAM_sf"/>
</dbReference>
<sequence length="90" mass="10198">MTARPIITLAQAPSRYFRISVDHPRRNALVQVCEPRNEKCAHCLVSGTHRGECTPLDDIREQLILRLAGVRVNRVTITEGEPFMHADYVS</sequence>
<name>A0A7X5XA87_STRMQ</name>
<organism evidence="1 2">
    <name type="scientific">Streptomyces malaysiensis</name>
    <dbReference type="NCBI Taxonomy" id="92644"/>
    <lineage>
        <taxon>Bacteria</taxon>
        <taxon>Bacillati</taxon>
        <taxon>Actinomycetota</taxon>
        <taxon>Actinomycetes</taxon>
        <taxon>Kitasatosporales</taxon>
        <taxon>Streptomycetaceae</taxon>
        <taxon>Streptomyces</taxon>
        <taxon>Streptomyces violaceusniger group</taxon>
    </lineage>
</organism>
<proteinExistence type="predicted"/>
<accession>A0A7X5XA87</accession>
<dbReference type="SUPFAM" id="SSF102114">
    <property type="entry name" value="Radical SAM enzymes"/>
    <property type="match status" value="1"/>
</dbReference>
<protein>
    <submittedName>
        <fullName evidence="1">Coenzyme PQQ synthesis protein</fullName>
    </submittedName>
</protein>
<dbReference type="AlphaFoldDB" id="A0A7X5XA87"/>
<comment type="caution">
    <text evidence="1">The sequence shown here is derived from an EMBL/GenBank/DDBJ whole genome shotgun (WGS) entry which is preliminary data.</text>
</comment>
<reference evidence="1 2" key="1">
    <citation type="submission" date="2020-02" db="EMBL/GenBank/DDBJ databases">
        <title>Streptomyces malaysiensis DSM14702 (JHCC583434, PFL_A843) Genome sequencing and assembly.</title>
        <authorList>
            <person name="Samborskyy M."/>
        </authorList>
    </citation>
    <scope>NUCLEOTIDE SEQUENCE [LARGE SCALE GENOMIC DNA]</scope>
    <source>
        <strain evidence="1 2">DSM 14702</strain>
    </source>
</reference>
<dbReference type="RefSeq" id="WP_167504698.1">
    <property type="nucleotide sequence ID" value="NZ_JAALLH010000002.1"/>
</dbReference>
<dbReference type="Proteomes" id="UP000536624">
    <property type="component" value="Unassembled WGS sequence"/>
</dbReference>
<evidence type="ECO:0000313" key="1">
    <source>
        <dbReference type="EMBL" id="NIY69477.1"/>
    </source>
</evidence>
<evidence type="ECO:0000313" key="2">
    <source>
        <dbReference type="Proteomes" id="UP000536624"/>
    </source>
</evidence>
<dbReference type="EMBL" id="JAALLH010000002">
    <property type="protein sequence ID" value="NIY69477.1"/>
    <property type="molecule type" value="Genomic_DNA"/>
</dbReference>
<gene>
    <name evidence="1" type="ORF">SMALB_7601</name>
</gene>